<organism evidence="1 2">
    <name type="scientific">Hyalomma asiaticum</name>
    <name type="common">Tick</name>
    <dbReference type="NCBI Taxonomy" id="266040"/>
    <lineage>
        <taxon>Eukaryota</taxon>
        <taxon>Metazoa</taxon>
        <taxon>Ecdysozoa</taxon>
        <taxon>Arthropoda</taxon>
        <taxon>Chelicerata</taxon>
        <taxon>Arachnida</taxon>
        <taxon>Acari</taxon>
        <taxon>Parasitiformes</taxon>
        <taxon>Ixodida</taxon>
        <taxon>Ixodoidea</taxon>
        <taxon>Ixodidae</taxon>
        <taxon>Hyalomminae</taxon>
        <taxon>Hyalomma</taxon>
    </lineage>
</organism>
<dbReference type="Proteomes" id="UP000821845">
    <property type="component" value="Chromosome 5"/>
</dbReference>
<sequence>MSKRAMNKKNVFPKGRKSSKASLKSVRTADDNAMTQVRNIDPVPAGQSPEACVTPSPDKGDNISPGTVTASTMLVRKESIRGLVSTLSLYNMHEYEWGKWWIPVLLLLIVVLFAVSAMTVWVVMRRRVTSPDVNTSPTTGVCVAPSGDPQVTLESLGTTVHGKIDQSRQLRKFFGIPYGRNVSAIRRFQRAQAVTSLGENGSFYAYRHGSDCPQGGLAKQGLDEECLTLSIWIPVVCATSSPLKSVLVVVASEWFQFDSAVQLNSTWETLSLGGDIAVVTIRHRLGLLGFLDTSSMDASGYAGVEDVFLALKWISEHIAAFHGDPNGLVGFGFGSGAYILSMDLFAETLGRKKFFKRLLLHGLSPTSLVPRADPNDVSRLVTAMQCPSKISQSSLTDCLRNVTLKRIYEETAKLPPLFFAPDCDRPPFDGCDEVFSKLPASLRGIEILCGYNIKDGREFFNEHFQLPENLKTQDLFDQLQMLFTGEERHTFQDLPVEIRRELDKGGKANLGGFMELVSDMSFRCPMIELARQTADRGASVYLYDSDATHKLLEPALMMADIIAFVKRG</sequence>
<gene>
    <name evidence="1" type="ORF">HPB50_020053</name>
</gene>
<evidence type="ECO:0000313" key="2">
    <source>
        <dbReference type="Proteomes" id="UP000821845"/>
    </source>
</evidence>
<dbReference type="EMBL" id="CM023485">
    <property type="protein sequence ID" value="KAH6930849.1"/>
    <property type="molecule type" value="Genomic_DNA"/>
</dbReference>
<evidence type="ECO:0000313" key="1">
    <source>
        <dbReference type="EMBL" id="KAH6930849.1"/>
    </source>
</evidence>
<accession>A0ACB7SDQ0</accession>
<reference evidence="1" key="1">
    <citation type="submission" date="2020-05" db="EMBL/GenBank/DDBJ databases">
        <title>Large-scale comparative analyses of tick genomes elucidate their genetic diversity and vector capacities.</title>
        <authorList>
            <person name="Jia N."/>
            <person name="Wang J."/>
            <person name="Shi W."/>
            <person name="Du L."/>
            <person name="Sun Y."/>
            <person name="Zhan W."/>
            <person name="Jiang J."/>
            <person name="Wang Q."/>
            <person name="Zhang B."/>
            <person name="Ji P."/>
            <person name="Sakyi L.B."/>
            <person name="Cui X."/>
            <person name="Yuan T."/>
            <person name="Jiang B."/>
            <person name="Yang W."/>
            <person name="Lam T.T.-Y."/>
            <person name="Chang Q."/>
            <person name="Ding S."/>
            <person name="Wang X."/>
            <person name="Zhu J."/>
            <person name="Ruan X."/>
            <person name="Zhao L."/>
            <person name="Wei J."/>
            <person name="Que T."/>
            <person name="Du C."/>
            <person name="Cheng J."/>
            <person name="Dai P."/>
            <person name="Han X."/>
            <person name="Huang E."/>
            <person name="Gao Y."/>
            <person name="Liu J."/>
            <person name="Shao H."/>
            <person name="Ye R."/>
            <person name="Li L."/>
            <person name="Wei W."/>
            <person name="Wang X."/>
            <person name="Wang C."/>
            <person name="Yang T."/>
            <person name="Huo Q."/>
            <person name="Li W."/>
            <person name="Guo W."/>
            <person name="Chen H."/>
            <person name="Zhou L."/>
            <person name="Ni X."/>
            <person name="Tian J."/>
            <person name="Zhou Y."/>
            <person name="Sheng Y."/>
            <person name="Liu T."/>
            <person name="Pan Y."/>
            <person name="Xia L."/>
            <person name="Li J."/>
            <person name="Zhao F."/>
            <person name="Cao W."/>
        </authorList>
    </citation>
    <scope>NUCLEOTIDE SEQUENCE</scope>
    <source>
        <strain evidence="1">Hyas-2018</strain>
    </source>
</reference>
<keyword evidence="2" id="KW-1185">Reference proteome</keyword>
<comment type="caution">
    <text evidence="1">The sequence shown here is derived from an EMBL/GenBank/DDBJ whole genome shotgun (WGS) entry which is preliminary data.</text>
</comment>
<name>A0ACB7SDQ0_HYAAI</name>
<proteinExistence type="predicted"/>
<protein>
    <submittedName>
        <fullName evidence="1">Uncharacterized protein</fullName>
    </submittedName>
</protein>